<dbReference type="EMBL" id="UAUE01000028">
    <property type="protein sequence ID" value="SPZ01475.1"/>
    <property type="molecule type" value="Genomic_DNA"/>
</dbReference>
<accession>A0A2X2CMT7</accession>
<evidence type="ECO:0000313" key="2">
    <source>
        <dbReference type="EMBL" id="SPZ01475.1"/>
    </source>
</evidence>
<sequence>MFKRLLMVALLVITPFAMAVDKTNPYALMEDAAQKNL</sequence>
<keyword evidence="1" id="KW-0732">Signal</keyword>
<evidence type="ECO:0000313" key="3">
    <source>
        <dbReference type="Proteomes" id="UP000251485"/>
    </source>
</evidence>
<evidence type="ECO:0000256" key="1">
    <source>
        <dbReference type="SAM" id="SignalP"/>
    </source>
</evidence>
<organism evidence="2 3">
    <name type="scientific">Proteus mirabilis</name>
    <dbReference type="NCBI Taxonomy" id="584"/>
    <lineage>
        <taxon>Bacteria</taxon>
        <taxon>Pseudomonadati</taxon>
        <taxon>Pseudomonadota</taxon>
        <taxon>Gammaproteobacteria</taxon>
        <taxon>Enterobacterales</taxon>
        <taxon>Morganellaceae</taxon>
        <taxon>Proteus</taxon>
    </lineage>
</organism>
<dbReference type="AlphaFoldDB" id="A0A2X2CMT7"/>
<feature type="signal peptide" evidence="1">
    <location>
        <begin position="1"/>
        <end position="19"/>
    </location>
</feature>
<name>A0A2X2CMT7_PROMI</name>
<reference evidence="2 3" key="1">
    <citation type="submission" date="2018-06" db="EMBL/GenBank/DDBJ databases">
        <authorList>
            <consortium name="Pathogen Informatics"/>
            <person name="Doyle S."/>
        </authorList>
    </citation>
    <scope>NUCLEOTIDE SEQUENCE [LARGE SCALE GENOMIC DNA]</scope>
    <source>
        <strain evidence="2 3">NCTC10975</strain>
    </source>
</reference>
<proteinExistence type="predicted"/>
<feature type="chain" id="PRO_5015845594" evidence="1">
    <location>
        <begin position="20"/>
        <end position="37"/>
    </location>
</feature>
<gene>
    <name evidence="2" type="primary">mlaC_2</name>
    <name evidence="2" type="ORF">NCTC10975_04123</name>
</gene>
<protein>
    <submittedName>
        <fullName evidence="2">Toluene tolerance protein</fullName>
    </submittedName>
</protein>
<dbReference type="Proteomes" id="UP000251485">
    <property type="component" value="Unassembled WGS sequence"/>
</dbReference>